<accession>G8QUG3</accession>
<name>G8QUG3_SPHPG</name>
<dbReference type="OrthoDB" id="9758822at2"/>
<dbReference type="RefSeq" id="WP_014270045.1">
    <property type="nucleotide sequence ID" value="NC_016633.1"/>
</dbReference>
<dbReference type="PANTHER" id="PTHR43053:SF3">
    <property type="entry name" value="ALPHA-GALACTOSIDASE C-RELATED"/>
    <property type="match status" value="1"/>
</dbReference>
<feature type="active site" description="Proton donor" evidence="5">
    <location>
        <position position="549"/>
    </location>
</feature>
<dbReference type="EMBL" id="CP003155">
    <property type="protein sequence ID" value="AEV29196.1"/>
    <property type="molecule type" value="Genomic_DNA"/>
</dbReference>
<dbReference type="InterPro" id="IPR013780">
    <property type="entry name" value="Glyco_hydro_b"/>
</dbReference>
<dbReference type="Gene3D" id="3.20.20.70">
    <property type="entry name" value="Aldolase class I"/>
    <property type="match status" value="1"/>
</dbReference>
<dbReference type="Gene3D" id="2.70.98.60">
    <property type="entry name" value="alpha-galactosidase from lactobacil brevis"/>
    <property type="match status" value="1"/>
</dbReference>
<dbReference type="CDD" id="cd14791">
    <property type="entry name" value="GH36"/>
    <property type="match status" value="1"/>
</dbReference>
<dbReference type="Pfam" id="PF16874">
    <property type="entry name" value="Glyco_hydro_36C"/>
    <property type="match status" value="1"/>
</dbReference>
<dbReference type="InterPro" id="IPR050985">
    <property type="entry name" value="Alpha-glycosidase_related"/>
</dbReference>
<organism evidence="9 10">
    <name type="scientific">Sphaerochaeta pleomorpha (strain ATCC BAA-1885 / DSM 22778 / Grapes)</name>
    <dbReference type="NCBI Taxonomy" id="158190"/>
    <lineage>
        <taxon>Bacteria</taxon>
        <taxon>Pseudomonadati</taxon>
        <taxon>Spirochaetota</taxon>
        <taxon>Spirochaetia</taxon>
        <taxon>Spirochaetales</taxon>
        <taxon>Sphaerochaetaceae</taxon>
        <taxon>Sphaerochaeta</taxon>
    </lineage>
</organism>
<dbReference type="AlphaFoldDB" id="G8QUG3"/>
<comment type="catalytic activity">
    <reaction evidence="1">
        <text>Hydrolysis of terminal, non-reducing alpha-D-galactose residues in alpha-D-galactosides, including galactose oligosaccharides, galactomannans and galactolipids.</text>
        <dbReference type="EC" id="3.2.1.22"/>
    </reaction>
</comment>
<dbReference type="FunFam" id="3.20.20.70:FF:000118">
    <property type="entry name" value="Alpha-galactosidase"/>
    <property type="match status" value="1"/>
</dbReference>
<feature type="binding site" evidence="6">
    <location>
        <position position="444"/>
    </location>
    <ligand>
        <name>substrate</name>
    </ligand>
</feature>
<evidence type="ECO:0000256" key="1">
    <source>
        <dbReference type="ARBA" id="ARBA00001255"/>
    </source>
</evidence>
<feature type="binding site" evidence="6">
    <location>
        <begin position="367"/>
        <end position="368"/>
    </location>
    <ligand>
        <name>substrate</name>
    </ligand>
</feature>
<dbReference type="PIRSF" id="PIRSF005536">
    <property type="entry name" value="Agal"/>
    <property type="match status" value="1"/>
</dbReference>
<sequence>MITKKDQCFYLSTKNTTYLFSVTETGHLEHLYYGKTIAPDSINLEALSEKRSLPIGTGTAYDNAHKTLFLGNLCLEYSTMGKGDCRESSVDIEYGRGMHTLDFTVKDFRILQGKPRTFGGLAESYGDKETCTTLEITLKDTCLPIRLALSYTAFEDSDVITRRSTLFNDSDRTITIRNLASLQLDLDEDDWNFVTFDGAWSRERYQHERPLMPGIMINDSKTGVSSAEHNPCVFLTKQGSTPSNGECIGCNLVYSGNHRELVETSPYGKVRLLTGINPATFSWELSSQDRFQSPEAVLTFSSLGMNGASNNFHHFINNHIVRGPWKFRERPVLVNNWEATYFNFSEDKLIALAKQSAELGAELFVLDDGWFGIRNDDTTSLGDWTVNPKKLPSGLSRLSLEIHRLGMMFGLWVEPEMISVESELYKKHPDWMVAIPGRTPSVGRNQHLLDLTRLDVREYLFKILSDTWHLADVNYIKWDMNRTFSDLYSANSEIHNHGEFIHRYVLGLYELLSRLTAAFPNVLFESCASGGNRFDLGMLCFMPQTWTSDNTDALCRLYIQEGTSCGYPLSTMGSHVSASPNHQTLRKTDLDSRFNIAAFGVLGYELDITKLTRQQKEAVKAQISFYKAHRAILQFGTFNRIKLANSSSNQVVWLVHNADKSELLVLFAQKLNPSNPGTDKLRIEGAHLEAIYEVFPRQQKIDLKSIGDLINQISPFAISEGSKTQDALSNAVSLDSEIEHYRVSGELLANAGIKLNQQFGGTGYNAETRVLGDFGSRLYIFKRIN</sequence>
<feature type="domain" description="Glycosyl hydrolase family 36 N-terminal" evidence="8">
    <location>
        <begin position="26"/>
        <end position="285"/>
    </location>
</feature>
<dbReference type="HOGENOM" id="CLU_009640_2_1_12"/>
<evidence type="ECO:0000256" key="4">
    <source>
        <dbReference type="ARBA" id="ARBA00023295"/>
    </source>
</evidence>
<gene>
    <name evidence="9" type="ordered locus">SpiGrapes_1385</name>
</gene>
<keyword evidence="10" id="KW-1185">Reference proteome</keyword>
<dbReference type="Gene3D" id="2.60.40.1180">
    <property type="entry name" value="Golgi alpha-mannosidase II"/>
    <property type="match status" value="1"/>
</dbReference>
<feature type="binding site" evidence="6">
    <location>
        <position position="200"/>
    </location>
    <ligand>
        <name>substrate</name>
    </ligand>
</feature>
<evidence type="ECO:0000259" key="7">
    <source>
        <dbReference type="Pfam" id="PF16874"/>
    </source>
</evidence>
<dbReference type="InterPro" id="IPR013785">
    <property type="entry name" value="Aldolase_TIM"/>
</dbReference>
<evidence type="ECO:0000313" key="10">
    <source>
        <dbReference type="Proteomes" id="UP000005632"/>
    </source>
</evidence>
<dbReference type="InterPro" id="IPR031705">
    <property type="entry name" value="Glyco_hydro_36_C"/>
</dbReference>
<dbReference type="InterPro" id="IPR002252">
    <property type="entry name" value="Glyco_hydro_36"/>
</dbReference>
<dbReference type="SUPFAM" id="SSF51445">
    <property type="entry name" value="(Trans)glycosidases"/>
    <property type="match status" value="1"/>
</dbReference>
<dbReference type="GO" id="GO:0016052">
    <property type="term" value="P:carbohydrate catabolic process"/>
    <property type="evidence" value="ECO:0007669"/>
    <property type="project" value="InterPro"/>
</dbReference>
<evidence type="ECO:0000256" key="2">
    <source>
        <dbReference type="ARBA" id="ARBA00012755"/>
    </source>
</evidence>
<dbReference type="InterPro" id="IPR031704">
    <property type="entry name" value="Glyco_hydro_36_N"/>
</dbReference>
<dbReference type="Pfam" id="PF02065">
    <property type="entry name" value="Melibiase"/>
    <property type="match status" value="1"/>
</dbReference>
<dbReference type="eggNOG" id="COG3345">
    <property type="taxonomic scope" value="Bacteria"/>
</dbReference>
<feature type="domain" description="Glycosyl hydrolase family 36 C-terminal" evidence="7">
    <location>
        <begin position="651"/>
        <end position="781"/>
    </location>
</feature>
<dbReference type="PRINTS" id="PR00743">
    <property type="entry name" value="GLHYDRLASE36"/>
</dbReference>
<evidence type="ECO:0000259" key="8">
    <source>
        <dbReference type="Pfam" id="PF16875"/>
    </source>
</evidence>
<dbReference type="Proteomes" id="UP000005632">
    <property type="component" value="Chromosome"/>
</dbReference>
<reference evidence="9 10" key="1">
    <citation type="submission" date="2011-11" db="EMBL/GenBank/DDBJ databases">
        <title>Complete sequence of Spirochaeta sp. grapes.</title>
        <authorList>
            <consortium name="US DOE Joint Genome Institute"/>
            <person name="Lucas S."/>
            <person name="Han J."/>
            <person name="Lapidus A."/>
            <person name="Cheng J.-F."/>
            <person name="Goodwin L."/>
            <person name="Pitluck S."/>
            <person name="Peters L."/>
            <person name="Ovchinnikova G."/>
            <person name="Munk A.C."/>
            <person name="Detter J.C."/>
            <person name="Han C."/>
            <person name="Tapia R."/>
            <person name="Land M."/>
            <person name="Hauser L."/>
            <person name="Kyrpides N."/>
            <person name="Ivanova N."/>
            <person name="Pagani I."/>
            <person name="Ritalahtilisa K."/>
            <person name="Loeffler F."/>
            <person name="Woyke T."/>
        </authorList>
    </citation>
    <scope>NUCLEOTIDE SEQUENCE [LARGE SCALE GENOMIC DNA]</scope>
    <source>
        <strain evidence="10">ATCC BAA-1885 / DSM 22778 / Grapes</strain>
    </source>
</reference>
<dbReference type="STRING" id="158190.SpiGrapes_1385"/>
<dbReference type="KEGG" id="sgp:SpiGrapes_1385"/>
<evidence type="ECO:0000256" key="6">
    <source>
        <dbReference type="PIRSR" id="PIRSR005536-2"/>
    </source>
</evidence>
<feature type="binding site" evidence="6">
    <location>
        <begin position="477"/>
        <end position="481"/>
    </location>
    <ligand>
        <name>substrate</name>
    </ligand>
</feature>
<dbReference type="PANTHER" id="PTHR43053">
    <property type="entry name" value="GLYCOSIDASE FAMILY 31"/>
    <property type="match status" value="1"/>
</dbReference>
<dbReference type="Pfam" id="PF16875">
    <property type="entry name" value="Glyco_hydro_36N"/>
    <property type="match status" value="1"/>
</dbReference>
<dbReference type="InterPro" id="IPR017853">
    <property type="entry name" value="GH"/>
</dbReference>
<keyword evidence="4" id="KW-0326">Glycosidase</keyword>
<dbReference type="EC" id="3.2.1.22" evidence="2"/>
<dbReference type="GO" id="GO:0004557">
    <property type="term" value="F:alpha-galactosidase activity"/>
    <property type="evidence" value="ECO:0007669"/>
    <property type="project" value="UniProtKB-EC"/>
</dbReference>
<protein>
    <recommendedName>
        <fullName evidence="2">alpha-galactosidase</fullName>
        <ecNumber evidence="2">3.2.1.22</ecNumber>
    </recommendedName>
</protein>
<evidence type="ECO:0000256" key="5">
    <source>
        <dbReference type="PIRSR" id="PIRSR005536-1"/>
    </source>
</evidence>
<evidence type="ECO:0000256" key="3">
    <source>
        <dbReference type="ARBA" id="ARBA00022801"/>
    </source>
</evidence>
<keyword evidence="3" id="KW-0378">Hydrolase</keyword>
<dbReference type="InterPro" id="IPR038417">
    <property type="entry name" value="Alpga-gal_N_sf"/>
</dbReference>
<feature type="binding site" evidence="6">
    <location>
        <position position="527"/>
    </location>
    <ligand>
        <name>substrate</name>
    </ligand>
</feature>
<evidence type="ECO:0000313" key="9">
    <source>
        <dbReference type="EMBL" id="AEV29196.1"/>
    </source>
</evidence>
<feature type="binding site" evidence="6">
    <location>
        <position position="549"/>
    </location>
    <ligand>
        <name>substrate</name>
    </ligand>
</feature>
<feature type="active site" description="Nucleophile" evidence="5">
    <location>
        <position position="479"/>
    </location>
</feature>
<proteinExistence type="predicted"/>